<proteinExistence type="predicted"/>
<evidence type="ECO:0000313" key="4">
    <source>
        <dbReference type="Proteomes" id="UP000225706"/>
    </source>
</evidence>
<protein>
    <submittedName>
        <fullName evidence="3">Uncharacterized protein</fullName>
    </submittedName>
</protein>
<feature type="region of interest" description="Disordered" evidence="1">
    <location>
        <begin position="77"/>
        <end position="115"/>
    </location>
</feature>
<comment type="caution">
    <text evidence="3">The sequence shown here is derived from an EMBL/GenBank/DDBJ whole genome shotgun (WGS) entry which is preliminary data.</text>
</comment>
<dbReference type="Proteomes" id="UP000225706">
    <property type="component" value="Unassembled WGS sequence"/>
</dbReference>
<dbReference type="AlphaFoldDB" id="A0A2B4S1X2"/>
<evidence type="ECO:0000313" key="3">
    <source>
        <dbReference type="EMBL" id="PFX22558.1"/>
    </source>
</evidence>
<organism evidence="3 4">
    <name type="scientific">Stylophora pistillata</name>
    <name type="common">Smooth cauliflower coral</name>
    <dbReference type="NCBI Taxonomy" id="50429"/>
    <lineage>
        <taxon>Eukaryota</taxon>
        <taxon>Metazoa</taxon>
        <taxon>Cnidaria</taxon>
        <taxon>Anthozoa</taxon>
        <taxon>Hexacorallia</taxon>
        <taxon>Scleractinia</taxon>
        <taxon>Astrocoeniina</taxon>
        <taxon>Pocilloporidae</taxon>
        <taxon>Stylophora</taxon>
    </lineage>
</organism>
<dbReference type="EMBL" id="LSMT01000235">
    <property type="protein sequence ID" value="PFX22558.1"/>
    <property type="molecule type" value="Genomic_DNA"/>
</dbReference>
<name>A0A2B4S1X2_STYPI</name>
<feature type="chain" id="PRO_5012383094" evidence="2">
    <location>
        <begin position="22"/>
        <end position="143"/>
    </location>
</feature>
<reference evidence="4" key="1">
    <citation type="journal article" date="2017" name="bioRxiv">
        <title>Comparative analysis of the genomes of Stylophora pistillata and Acropora digitifera provides evidence for extensive differences between species of corals.</title>
        <authorList>
            <person name="Voolstra C.R."/>
            <person name="Li Y."/>
            <person name="Liew Y.J."/>
            <person name="Baumgarten S."/>
            <person name="Zoccola D."/>
            <person name="Flot J.-F."/>
            <person name="Tambutte S."/>
            <person name="Allemand D."/>
            <person name="Aranda M."/>
        </authorList>
    </citation>
    <scope>NUCLEOTIDE SEQUENCE [LARGE SCALE GENOMIC DNA]</scope>
</reference>
<feature type="compositionally biased region" description="Polar residues" evidence="1">
    <location>
        <begin position="77"/>
        <end position="93"/>
    </location>
</feature>
<evidence type="ECO:0000256" key="1">
    <source>
        <dbReference type="SAM" id="MobiDB-lite"/>
    </source>
</evidence>
<gene>
    <name evidence="3" type="ORF">AWC38_SpisGene12906</name>
</gene>
<evidence type="ECO:0000256" key="2">
    <source>
        <dbReference type="SAM" id="SignalP"/>
    </source>
</evidence>
<feature type="signal peptide" evidence="2">
    <location>
        <begin position="1"/>
        <end position="21"/>
    </location>
</feature>
<accession>A0A2B4S1X2</accession>
<sequence length="143" mass="15278">MDTFLFNAIMTILLAARLGHSFPILYQKVPSTYDDKECPPGFLPCVSENEEKVSNQVGGTHSGALATNATSASLVEVSTPTALPSKATGQQKTPKVPSGGNMEETGDSKTKSLQHGSHECPPGIWGYYSCDYVSTNSIADWHV</sequence>
<keyword evidence="4" id="KW-1185">Reference proteome</keyword>
<keyword evidence="2" id="KW-0732">Signal</keyword>